<reference evidence="16 17" key="1">
    <citation type="journal article" date="2019" name="Sci. Rep.">
        <title>Comparative genomics of chytrid fungi reveal insights into the obligate biotrophic and pathogenic lifestyle of Synchytrium endobioticum.</title>
        <authorList>
            <person name="van de Vossenberg B.T.L.H."/>
            <person name="Warris S."/>
            <person name="Nguyen H.D.T."/>
            <person name="van Gent-Pelzer M.P.E."/>
            <person name="Joly D.L."/>
            <person name="van de Geest H.C."/>
            <person name="Bonants P.J.M."/>
            <person name="Smith D.S."/>
            <person name="Levesque C.A."/>
            <person name="van der Lee T.A.J."/>
        </authorList>
    </citation>
    <scope>NUCLEOTIDE SEQUENCE [LARGE SCALE GENOMIC DNA]</scope>
    <source>
        <strain evidence="14 17">LEV6574</strain>
        <strain evidence="15 16">MB42</strain>
    </source>
</reference>
<feature type="domain" description="DEAD-box RNA helicase Q" evidence="13">
    <location>
        <begin position="23"/>
        <end position="51"/>
    </location>
</feature>
<dbReference type="InterPro" id="IPR027417">
    <property type="entry name" value="P-loop_NTPase"/>
</dbReference>
<evidence type="ECO:0000256" key="2">
    <source>
        <dbReference type="ARBA" id="ARBA00022741"/>
    </source>
</evidence>
<proteinExistence type="inferred from homology"/>
<dbReference type="CDD" id="cd17961">
    <property type="entry name" value="DEADc_DDX56"/>
    <property type="match status" value="1"/>
</dbReference>
<evidence type="ECO:0000256" key="6">
    <source>
        <dbReference type="ARBA" id="ARBA00022884"/>
    </source>
</evidence>
<evidence type="ECO:0000256" key="5">
    <source>
        <dbReference type="ARBA" id="ARBA00022840"/>
    </source>
</evidence>
<comment type="similarity">
    <text evidence="7">Belongs to the DEAD box helicase family. DDX56/DBP9 subfamily.</text>
</comment>
<evidence type="ECO:0000256" key="4">
    <source>
        <dbReference type="ARBA" id="ARBA00022806"/>
    </source>
</evidence>
<comment type="caution">
    <text evidence="14">The sequence shown here is derived from an EMBL/GenBank/DDBJ whole genome shotgun (WGS) entry which is preliminary data.</text>
</comment>
<organism evidence="14 17">
    <name type="scientific">Synchytrium endobioticum</name>
    <dbReference type="NCBI Taxonomy" id="286115"/>
    <lineage>
        <taxon>Eukaryota</taxon>
        <taxon>Fungi</taxon>
        <taxon>Fungi incertae sedis</taxon>
        <taxon>Chytridiomycota</taxon>
        <taxon>Chytridiomycota incertae sedis</taxon>
        <taxon>Chytridiomycetes</taxon>
        <taxon>Synchytriales</taxon>
        <taxon>Synchytriaceae</taxon>
        <taxon>Synchytrium</taxon>
    </lineage>
</organism>
<accession>A0A507DHB5</accession>
<dbReference type="PROSITE" id="PS51192">
    <property type="entry name" value="HELICASE_ATP_BIND_1"/>
    <property type="match status" value="1"/>
</dbReference>
<dbReference type="Pfam" id="PF00271">
    <property type="entry name" value="Helicase_C"/>
    <property type="match status" value="1"/>
</dbReference>
<evidence type="ECO:0000259" key="13">
    <source>
        <dbReference type="PROSITE" id="PS51195"/>
    </source>
</evidence>
<keyword evidence="16" id="KW-1185">Reference proteome</keyword>
<dbReference type="GO" id="GO:0003723">
    <property type="term" value="F:RNA binding"/>
    <property type="evidence" value="ECO:0007669"/>
    <property type="project" value="UniProtKB-KW"/>
</dbReference>
<dbReference type="EMBL" id="QEAN01000030">
    <property type="protein sequence ID" value="TPX52677.1"/>
    <property type="molecule type" value="Genomic_DNA"/>
</dbReference>
<feature type="domain" description="Helicase ATP-binding" evidence="11">
    <location>
        <begin position="55"/>
        <end position="240"/>
    </location>
</feature>
<dbReference type="PANTHER" id="PTHR47959:SF21">
    <property type="entry name" value="DEAD-BOX HELICASE 56"/>
    <property type="match status" value="1"/>
</dbReference>
<dbReference type="AlphaFoldDB" id="A0A507DHB5"/>
<keyword evidence="4" id="KW-0347">Helicase</keyword>
<evidence type="ECO:0000256" key="1">
    <source>
        <dbReference type="ARBA" id="ARBA00012552"/>
    </source>
</evidence>
<name>A0A507DHB5_9FUNG</name>
<evidence type="ECO:0000259" key="12">
    <source>
        <dbReference type="PROSITE" id="PS51194"/>
    </source>
</evidence>
<dbReference type="GO" id="GO:0003724">
    <property type="term" value="F:RNA helicase activity"/>
    <property type="evidence" value="ECO:0007669"/>
    <property type="project" value="UniProtKB-EC"/>
</dbReference>
<dbReference type="PANTHER" id="PTHR47959">
    <property type="entry name" value="ATP-DEPENDENT RNA HELICASE RHLE-RELATED"/>
    <property type="match status" value="1"/>
</dbReference>
<feature type="short sequence motif" description="Q motif" evidence="9">
    <location>
        <begin position="23"/>
        <end position="51"/>
    </location>
</feature>
<dbReference type="SUPFAM" id="SSF52540">
    <property type="entry name" value="P-loop containing nucleoside triphosphate hydrolases"/>
    <property type="match status" value="2"/>
</dbReference>
<dbReference type="InterPro" id="IPR001650">
    <property type="entry name" value="Helicase_C-like"/>
</dbReference>
<feature type="domain" description="Helicase C-terminal" evidence="12">
    <location>
        <begin position="251"/>
        <end position="466"/>
    </location>
</feature>
<keyword evidence="2" id="KW-0547">Nucleotide-binding</keyword>
<dbReference type="Pfam" id="PF00270">
    <property type="entry name" value="DEAD"/>
    <property type="match status" value="1"/>
</dbReference>
<feature type="region of interest" description="Disordered" evidence="10">
    <location>
        <begin position="332"/>
        <end position="377"/>
    </location>
</feature>
<evidence type="ECO:0000256" key="8">
    <source>
        <dbReference type="ARBA" id="ARBA00047984"/>
    </source>
</evidence>
<dbReference type="EMBL" id="QEAM01000013">
    <property type="protein sequence ID" value="TPX50791.1"/>
    <property type="molecule type" value="Genomic_DNA"/>
</dbReference>
<evidence type="ECO:0000256" key="3">
    <source>
        <dbReference type="ARBA" id="ARBA00022801"/>
    </source>
</evidence>
<dbReference type="InterPro" id="IPR011545">
    <property type="entry name" value="DEAD/DEAH_box_helicase_dom"/>
</dbReference>
<gene>
    <name evidence="14" type="ORF">SeLEV6574_g00695</name>
    <name evidence="15" type="ORF">SeMB42_g01245</name>
</gene>
<dbReference type="Proteomes" id="UP000320475">
    <property type="component" value="Unassembled WGS sequence"/>
</dbReference>
<evidence type="ECO:0000313" key="16">
    <source>
        <dbReference type="Proteomes" id="UP000317494"/>
    </source>
</evidence>
<dbReference type="GO" id="GO:0016787">
    <property type="term" value="F:hydrolase activity"/>
    <property type="evidence" value="ECO:0007669"/>
    <property type="project" value="UniProtKB-KW"/>
</dbReference>
<dbReference type="Proteomes" id="UP000317494">
    <property type="component" value="Unassembled WGS sequence"/>
</dbReference>
<keyword evidence="6" id="KW-0694">RNA-binding</keyword>
<keyword evidence="5" id="KW-0067">ATP-binding</keyword>
<evidence type="ECO:0000256" key="9">
    <source>
        <dbReference type="PROSITE-ProRule" id="PRU00552"/>
    </source>
</evidence>
<dbReference type="OrthoDB" id="1191041at2759"/>
<dbReference type="InterPro" id="IPR014014">
    <property type="entry name" value="RNA_helicase_DEAD_Q_motif"/>
</dbReference>
<dbReference type="GO" id="GO:0005524">
    <property type="term" value="F:ATP binding"/>
    <property type="evidence" value="ECO:0007669"/>
    <property type="project" value="UniProtKB-KW"/>
</dbReference>
<comment type="catalytic activity">
    <reaction evidence="8">
        <text>ATP + H2O = ADP + phosphate + H(+)</text>
        <dbReference type="Rhea" id="RHEA:13065"/>
        <dbReference type="ChEBI" id="CHEBI:15377"/>
        <dbReference type="ChEBI" id="CHEBI:15378"/>
        <dbReference type="ChEBI" id="CHEBI:30616"/>
        <dbReference type="ChEBI" id="CHEBI:43474"/>
        <dbReference type="ChEBI" id="CHEBI:456216"/>
        <dbReference type="EC" id="3.6.4.13"/>
    </reaction>
</comment>
<dbReference type="VEuPathDB" id="FungiDB:SeMB42_g01245"/>
<sequence length="600" mass="66477">MTAVIQTPVGSKAIKNTLIDAEASFESLDLDARLVRAVAKLGFQHPTLIQAKAIPLALQAGRDILARARTGSGKTAAYCLPVLHKILAAKQRVPTDTSSGTCTRALLLVPTRELAEQITKHVYELTAYCREEISVVNLAGTDNVSVGSQKPLLAENPDVIVSTPSRILAHLQTQSLDLKTSLESLVIDEADLILSYGYDEDMKSLLPYLPTVCQSYLMSATMTSDVSTLKQLVLRNPAILKLEEGKDGQNLLSQYFVNCKNEEDKFLLMYFILKLKIHPFGSGKCIIFVSDTDRAYRLRLFLEQFVEEFNRGVYDYLVAADEGVDEAGSVREAGEVNGQGLDNDGSTLNQVDEYDAPIPTSDEIASSSNKRKRKRAAGDEYGVSRGIDFRNVLAVINFDLPSSTRSYMHRVGRTARGVGNEGFAMSFVVERQDEGEHNHSHKNVLNRQHNDGPIFAKIQRKEEKLGREITPFKFDMTQVDAFRYRAQDALRAVTGGAVKGARLKDLKVEILNSERLKAHFEDHPSDLAAIKHDKPLCAAKVQPHLRHVAEYLLPKRPTAAPSPSHPPHATRPFRPIRNSRRGGMSSRGSRRGGSNPLYKF</sequence>
<evidence type="ECO:0000313" key="17">
    <source>
        <dbReference type="Proteomes" id="UP000320475"/>
    </source>
</evidence>
<feature type="region of interest" description="Disordered" evidence="10">
    <location>
        <begin position="556"/>
        <end position="600"/>
    </location>
</feature>
<dbReference type="PROSITE" id="PS51195">
    <property type="entry name" value="Q_MOTIF"/>
    <property type="match status" value="1"/>
</dbReference>
<dbReference type="InterPro" id="IPR050079">
    <property type="entry name" value="DEAD_box_RNA_helicase"/>
</dbReference>
<dbReference type="EC" id="3.6.4.13" evidence="1"/>
<evidence type="ECO:0000256" key="10">
    <source>
        <dbReference type="SAM" id="MobiDB-lite"/>
    </source>
</evidence>
<dbReference type="SMART" id="SM00487">
    <property type="entry name" value="DEXDc"/>
    <property type="match status" value="1"/>
</dbReference>
<evidence type="ECO:0000256" key="7">
    <source>
        <dbReference type="ARBA" id="ARBA00038041"/>
    </source>
</evidence>
<evidence type="ECO:0000313" key="14">
    <source>
        <dbReference type="EMBL" id="TPX50791.1"/>
    </source>
</evidence>
<keyword evidence="3" id="KW-0378">Hydrolase</keyword>
<dbReference type="GO" id="GO:0005829">
    <property type="term" value="C:cytosol"/>
    <property type="evidence" value="ECO:0007669"/>
    <property type="project" value="TreeGrafter"/>
</dbReference>
<dbReference type="SMART" id="SM00490">
    <property type="entry name" value="HELICc"/>
    <property type="match status" value="1"/>
</dbReference>
<evidence type="ECO:0000259" key="11">
    <source>
        <dbReference type="PROSITE" id="PS51192"/>
    </source>
</evidence>
<evidence type="ECO:0000313" key="15">
    <source>
        <dbReference type="EMBL" id="TPX52677.1"/>
    </source>
</evidence>
<dbReference type="PROSITE" id="PS51194">
    <property type="entry name" value="HELICASE_CTER"/>
    <property type="match status" value="1"/>
</dbReference>
<dbReference type="Gene3D" id="3.40.50.300">
    <property type="entry name" value="P-loop containing nucleotide triphosphate hydrolases"/>
    <property type="match status" value="2"/>
</dbReference>
<dbReference type="STRING" id="286115.A0A507DHB5"/>
<dbReference type="InterPro" id="IPR014001">
    <property type="entry name" value="Helicase_ATP-bd"/>
</dbReference>
<protein>
    <recommendedName>
        <fullName evidence="1">RNA helicase</fullName>
        <ecNumber evidence="1">3.6.4.13</ecNumber>
    </recommendedName>
</protein>